<dbReference type="KEGG" id="lhi:JP39_12375"/>
<accession>A0A0K2LFM3</accession>
<dbReference type="Pfam" id="PF13530">
    <property type="entry name" value="SCP2_2"/>
    <property type="match status" value="1"/>
</dbReference>
<dbReference type="STRING" id="1074467.JP39_12375"/>
<evidence type="ECO:0000259" key="1">
    <source>
        <dbReference type="Pfam" id="PF13530"/>
    </source>
</evidence>
<dbReference type="SUPFAM" id="SSF55718">
    <property type="entry name" value="SCP-like"/>
    <property type="match status" value="1"/>
</dbReference>
<dbReference type="AlphaFoldDB" id="A0A0K2LFM3"/>
<dbReference type="InterPro" id="IPR036527">
    <property type="entry name" value="SCP2_sterol-bd_dom_sf"/>
</dbReference>
<dbReference type="Proteomes" id="UP000061546">
    <property type="component" value="Chromosome"/>
</dbReference>
<feature type="domain" description="Enhanced intracellular survival protein" evidence="1">
    <location>
        <begin position="2"/>
        <end position="74"/>
    </location>
</feature>
<protein>
    <recommendedName>
        <fullName evidence="1">Enhanced intracellular survival protein domain-containing protein</fullName>
    </recommendedName>
</protein>
<dbReference type="InterPro" id="IPR025559">
    <property type="entry name" value="Eis_dom"/>
</dbReference>
<name>A0A0K2LFM3_9LACO</name>
<proteinExistence type="predicted"/>
<sequence length="80" mass="9119">MSWNNHIWTLSVKDGVVNIEKSDSEIPEVIVDIQTLTKAMFGYQSLTDSFKVGNVLGNTDEIETLDKLFVHEKAQLKDFF</sequence>
<organism evidence="2 3">
    <name type="scientific">Companilactobacillus heilongjiangensis</name>
    <dbReference type="NCBI Taxonomy" id="1074467"/>
    <lineage>
        <taxon>Bacteria</taxon>
        <taxon>Bacillati</taxon>
        <taxon>Bacillota</taxon>
        <taxon>Bacilli</taxon>
        <taxon>Lactobacillales</taxon>
        <taxon>Lactobacillaceae</taxon>
        <taxon>Companilactobacillus</taxon>
    </lineage>
</organism>
<keyword evidence="3" id="KW-1185">Reference proteome</keyword>
<evidence type="ECO:0000313" key="3">
    <source>
        <dbReference type="Proteomes" id="UP000061546"/>
    </source>
</evidence>
<dbReference type="EMBL" id="CP012559">
    <property type="protein sequence ID" value="ALB30087.1"/>
    <property type="molecule type" value="Genomic_DNA"/>
</dbReference>
<reference evidence="2 3" key="1">
    <citation type="submission" date="2015-08" db="EMBL/GenBank/DDBJ databases">
        <title>Genomic sequence of Lactobacillus heilongjiangensis DSM 28069, isolated from Chinese traditional pickle.</title>
        <authorList>
            <person name="Jiang X."/>
            <person name="Zheng B."/>
            <person name="Cheng H."/>
        </authorList>
    </citation>
    <scope>NUCLEOTIDE SEQUENCE [LARGE SCALE GENOMIC DNA]</scope>
    <source>
        <strain evidence="2 3">DSM 28069</strain>
    </source>
</reference>
<evidence type="ECO:0000313" key="2">
    <source>
        <dbReference type="EMBL" id="ALB30087.1"/>
    </source>
</evidence>
<dbReference type="Gene3D" id="3.30.1050.10">
    <property type="entry name" value="SCP2 sterol-binding domain"/>
    <property type="match status" value="1"/>
</dbReference>
<gene>
    <name evidence="2" type="ORF">JP39_12375</name>
</gene>